<evidence type="ECO:0000313" key="2">
    <source>
        <dbReference type="Proteomes" id="UP000775872"/>
    </source>
</evidence>
<accession>A0A9N9Z908</accession>
<dbReference type="OrthoDB" id="76567at2759"/>
<name>A0A9N9Z908_9HYPO</name>
<dbReference type="AlphaFoldDB" id="A0A9N9Z908"/>
<reference evidence="2" key="1">
    <citation type="submission" date="2019-06" db="EMBL/GenBank/DDBJ databases">
        <authorList>
            <person name="Broberg M."/>
        </authorList>
    </citation>
    <scope>NUCLEOTIDE SEQUENCE [LARGE SCALE GENOMIC DNA]</scope>
</reference>
<reference evidence="1 2" key="2">
    <citation type="submission" date="2021-10" db="EMBL/GenBank/DDBJ databases">
        <authorList>
            <person name="Piombo E."/>
        </authorList>
    </citation>
    <scope>NUCLEOTIDE SEQUENCE [LARGE SCALE GENOMIC DNA]</scope>
</reference>
<proteinExistence type="predicted"/>
<protein>
    <submittedName>
        <fullName evidence="1">Uncharacterized protein</fullName>
    </submittedName>
</protein>
<organism evidence="1 2">
    <name type="scientific">Clonostachys solani</name>
    <dbReference type="NCBI Taxonomy" id="160281"/>
    <lineage>
        <taxon>Eukaryota</taxon>
        <taxon>Fungi</taxon>
        <taxon>Dikarya</taxon>
        <taxon>Ascomycota</taxon>
        <taxon>Pezizomycotina</taxon>
        <taxon>Sordariomycetes</taxon>
        <taxon>Hypocreomycetidae</taxon>
        <taxon>Hypocreales</taxon>
        <taxon>Bionectriaceae</taxon>
        <taxon>Clonostachys</taxon>
    </lineage>
</organism>
<keyword evidence="2" id="KW-1185">Reference proteome</keyword>
<dbReference type="Proteomes" id="UP000775872">
    <property type="component" value="Unassembled WGS sequence"/>
</dbReference>
<sequence length="306" mass="34576">MMRTASGSTAATSVGSESKHDSITALCALDIPTVKIGSQEDPFIVINNIQQRASLTKLTGMTLEKFTQWDESPSRRGRLFFYSAEHEVLIIKLPLSEIHEYLHRTLDKEITRQMSEDLYGEISAYGSATYYMRKSGMVTAAGEGDSSLGLKDRRKNDRWPTVVIEAGWSQSRAALVAKAHWWFEASNRAVKIVLLIIASPLQIQVEKWKTNPLPHSSAVAPNRPNTRLFQRQATNLYPKVHPPVLTVNRASANTPSNDYRVTSSPLRLEFRDVFLRDPVPPEGDVLLEERFFRSYAEEAWENVLDQ</sequence>
<dbReference type="EMBL" id="CABFOC020000040">
    <property type="protein sequence ID" value="CAH0051252.1"/>
    <property type="molecule type" value="Genomic_DNA"/>
</dbReference>
<gene>
    <name evidence="1" type="ORF">CSOL1703_00014573</name>
</gene>
<evidence type="ECO:0000313" key="1">
    <source>
        <dbReference type="EMBL" id="CAH0051252.1"/>
    </source>
</evidence>
<comment type="caution">
    <text evidence="1">The sequence shown here is derived from an EMBL/GenBank/DDBJ whole genome shotgun (WGS) entry which is preliminary data.</text>
</comment>